<evidence type="ECO:0000256" key="1">
    <source>
        <dbReference type="SAM" id="MobiDB-lite"/>
    </source>
</evidence>
<keyword evidence="3" id="KW-1185">Reference proteome</keyword>
<evidence type="ECO:0000313" key="2">
    <source>
        <dbReference type="EMBL" id="EXF83124.1"/>
    </source>
</evidence>
<dbReference type="EMBL" id="JARH01000263">
    <property type="protein sequence ID" value="EXF83124.1"/>
    <property type="molecule type" value="Genomic_DNA"/>
</dbReference>
<comment type="caution">
    <text evidence="2">The sequence shown here is derived from an EMBL/GenBank/DDBJ whole genome shotgun (WGS) entry which is preliminary data.</text>
</comment>
<protein>
    <submittedName>
        <fullName evidence="2">Uncharacterized protein</fullName>
    </submittedName>
</protein>
<dbReference type="KEGG" id="cfj:CFIO01_07020"/>
<sequence>MTEDEGEQNTRDATKKRKAPTDTRSPNTEPTKKRKDETPDNYEYDGSDESEDSNDGDDSIQIAPRKTSKATASKSTGKVKSKKSNVRAVEARESLFTTTDFQWIDDEKKFHREVHSRSPKEVFAELDRDVPPITLEEMADPPRKASLRRGLDNREREEAPGGMEKGCLPAVHLLTEPVVFPGNVQGRDEISSQITIRVHVLY</sequence>
<feature type="region of interest" description="Disordered" evidence="1">
    <location>
        <begin position="133"/>
        <end position="164"/>
    </location>
</feature>
<feature type="compositionally biased region" description="Basic and acidic residues" evidence="1">
    <location>
        <begin position="149"/>
        <end position="159"/>
    </location>
</feature>
<proteinExistence type="predicted"/>
<reference evidence="2 3" key="1">
    <citation type="submission" date="2014-02" db="EMBL/GenBank/DDBJ databases">
        <title>The genome sequence of Colletotrichum fioriniae PJ7.</title>
        <authorList>
            <person name="Baroncelli R."/>
            <person name="Thon M.R."/>
        </authorList>
    </citation>
    <scope>NUCLEOTIDE SEQUENCE [LARGE SCALE GENOMIC DNA]</scope>
    <source>
        <strain evidence="2 3">PJ7</strain>
    </source>
</reference>
<dbReference type="AlphaFoldDB" id="A0A010RXZ5"/>
<feature type="compositionally biased region" description="Acidic residues" evidence="1">
    <location>
        <begin position="39"/>
        <end position="58"/>
    </location>
</feature>
<dbReference type="HOGENOM" id="CLU_1354502_0_0_1"/>
<gene>
    <name evidence="2" type="ORF">CFIO01_07020</name>
</gene>
<feature type="region of interest" description="Disordered" evidence="1">
    <location>
        <begin position="1"/>
        <end position="90"/>
    </location>
</feature>
<dbReference type="Proteomes" id="UP000020467">
    <property type="component" value="Unassembled WGS sequence"/>
</dbReference>
<organism evidence="2 3">
    <name type="scientific">Colletotrichum fioriniae PJ7</name>
    <dbReference type="NCBI Taxonomy" id="1445577"/>
    <lineage>
        <taxon>Eukaryota</taxon>
        <taxon>Fungi</taxon>
        <taxon>Dikarya</taxon>
        <taxon>Ascomycota</taxon>
        <taxon>Pezizomycotina</taxon>
        <taxon>Sordariomycetes</taxon>
        <taxon>Hypocreomycetidae</taxon>
        <taxon>Glomerellales</taxon>
        <taxon>Glomerellaceae</taxon>
        <taxon>Colletotrichum</taxon>
        <taxon>Colletotrichum acutatum species complex</taxon>
    </lineage>
</organism>
<accession>A0A010RXZ5</accession>
<dbReference type="OrthoDB" id="10658192at2759"/>
<evidence type="ECO:0000313" key="3">
    <source>
        <dbReference type="Proteomes" id="UP000020467"/>
    </source>
</evidence>
<name>A0A010RXZ5_9PEZI</name>